<evidence type="ECO:0000313" key="4">
    <source>
        <dbReference type="EMBL" id="KAF2681063.1"/>
    </source>
</evidence>
<reference evidence="4" key="1">
    <citation type="journal article" date="2020" name="Stud. Mycol.">
        <title>101 Dothideomycetes genomes: a test case for predicting lifestyles and emergence of pathogens.</title>
        <authorList>
            <person name="Haridas S."/>
            <person name="Albert R."/>
            <person name="Binder M."/>
            <person name="Bloem J."/>
            <person name="Labutti K."/>
            <person name="Salamov A."/>
            <person name="Andreopoulos B."/>
            <person name="Baker S."/>
            <person name="Barry K."/>
            <person name="Bills G."/>
            <person name="Bluhm B."/>
            <person name="Cannon C."/>
            <person name="Castanera R."/>
            <person name="Culley D."/>
            <person name="Daum C."/>
            <person name="Ezra D."/>
            <person name="Gonzalez J."/>
            <person name="Henrissat B."/>
            <person name="Kuo A."/>
            <person name="Liang C."/>
            <person name="Lipzen A."/>
            <person name="Lutzoni F."/>
            <person name="Magnuson J."/>
            <person name="Mondo S."/>
            <person name="Nolan M."/>
            <person name="Ohm R."/>
            <person name="Pangilinan J."/>
            <person name="Park H.-J."/>
            <person name="Ramirez L."/>
            <person name="Alfaro M."/>
            <person name="Sun H."/>
            <person name="Tritt A."/>
            <person name="Yoshinaga Y."/>
            <person name="Zwiers L.-H."/>
            <person name="Turgeon B."/>
            <person name="Goodwin S."/>
            <person name="Spatafora J."/>
            <person name="Crous P."/>
            <person name="Grigoriev I."/>
        </authorList>
    </citation>
    <scope>NUCLEOTIDE SEQUENCE</scope>
    <source>
        <strain evidence="4">CBS 122367</strain>
    </source>
</reference>
<feature type="region of interest" description="Disordered" evidence="2">
    <location>
        <begin position="322"/>
        <end position="383"/>
    </location>
</feature>
<keyword evidence="1" id="KW-0862">Zinc</keyword>
<dbReference type="OrthoDB" id="3799625at2759"/>
<protein>
    <recommendedName>
        <fullName evidence="3">CCHC-type domain-containing protein</fullName>
    </recommendedName>
</protein>
<evidence type="ECO:0000256" key="2">
    <source>
        <dbReference type="SAM" id="MobiDB-lite"/>
    </source>
</evidence>
<dbReference type="GO" id="GO:0008270">
    <property type="term" value="F:zinc ion binding"/>
    <property type="evidence" value="ECO:0007669"/>
    <property type="project" value="UniProtKB-KW"/>
</dbReference>
<feature type="region of interest" description="Disordered" evidence="2">
    <location>
        <begin position="136"/>
        <end position="161"/>
    </location>
</feature>
<dbReference type="Gene3D" id="4.10.60.10">
    <property type="entry name" value="Zinc finger, CCHC-type"/>
    <property type="match status" value="1"/>
</dbReference>
<dbReference type="SMART" id="SM00343">
    <property type="entry name" value="ZnF_C2HC"/>
    <property type="match status" value="1"/>
</dbReference>
<feature type="compositionally biased region" description="Polar residues" evidence="2">
    <location>
        <begin position="137"/>
        <end position="153"/>
    </location>
</feature>
<keyword evidence="1" id="KW-0863">Zinc-finger</keyword>
<dbReference type="InterPro" id="IPR036875">
    <property type="entry name" value="Znf_CCHC_sf"/>
</dbReference>
<sequence length="423" mass="48085">MPSHRRSYSVDPDTVGARVRSQHQPETGESFLSTRSAISSTMADQVSNNPVSDGAGPANDDQDGASHTASDRANLAQIGDIPPEQGPSEQLMNETRKRLEVLRKWKQQKLDELELEELEQQRARFEAGDRTALLPASQASSADQLVTTSSTSGLPRPKDPHTFIKRDRRDYNLWVADCEGYFVDNPRHFATEAQKAQFGARYISEELKTSWRMEQQRQRSLDPLWDVTWDRLSKKMLESLGSRLERRQRAMESLKGCRQRPTQSPTDLLNYMRPLWEEVGSTDESTQALEFFNCLLEWVRDDLYLQDPDKRSSVRDVEEAANVSWRRHQSKHGKAKANVEGKRQKERPEGGGGMATPPKKPKRGRTRRSPPKRGAKPRTETDRSEVVCFYCKKPGHIRPECEAYKIAHAAEKEGSGKGSGQRR</sequence>
<feature type="compositionally biased region" description="Polar residues" evidence="2">
    <location>
        <begin position="22"/>
        <end position="51"/>
    </location>
</feature>
<feature type="domain" description="CCHC-type" evidence="3">
    <location>
        <begin position="388"/>
        <end position="401"/>
    </location>
</feature>
<feature type="compositionally biased region" description="Basic and acidic residues" evidence="2">
    <location>
        <begin position="337"/>
        <end position="349"/>
    </location>
</feature>
<gene>
    <name evidence="4" type="ORF">K458DRAFT_85805</name>
</gene>
<dbReference type="AlphaFoldDB" id="A0A6G1ISY2"/>
<feature type="compositionally biased region" description="Basic residues" evidence="2">
    <location>
        <begin position="325"/>
        <end position="335"/>
    </location>
</feature>
<evidence type="ECO:0000313" key="5">
    <source>
        <dbReference type="Proteomes" id="UP000799291"/>
    </source>
</evidence>
<keyword evidence="5" id="KW-1185">Reference proteome</keyword>
<name>A0A6G1ISY2_9PLEO</name>
<dbReference type="GO" id="GO:0003676">
    <property type="term" value="F:nucleic acid binding"/>
    <property type="evidence" value="ECO:0007669"/>
    <property type="project" value="InterPro"/>
</dbReference>
<organism evidence="4 5">
    <name type="scientific">Lentithecium fluviatile CBS 122367</name>
    <dbReference type="NCBI Taxonomy" id="1168545"/>
    <lineage>
        <taxon>Eukaryota</taxon>
        <taxon>Fungi</taxon>
        <taxon>Dikarya</taxon>
        <taxon>Ascomycota</taxon>
        <taxon>Pezizomycotina</taxon>
        <taxon>Dothideomycetes</taxon>
        <taxon>Pleosporomycetidae</taxon>
        <taxon>Pleosporales</taxon>
        <taxon>Massarineae</taxon>
        <taxon>Lentitheciaceae</taxon>
        <taxon>Lentithecium</taxon>
    </lineage>
</organism>
<dbReference type="EMBL" id="MU005593">
    <property type="protein sequence ID" value="KAF2681063.1"/>
    <property type="molecule type" value="Genomic_DNA"/>
</dbReference>
<keyword evidence="1" id="KW-0479">Metal-binding</keyword>
<dbReference type="SUPFAM" id="SSF57756">
    <property type="entry name" value="Retrovirus zinc finger-like domains"/>
    <property type="match status" value="1"/>
</dbReference>
<evidence type="ECO:0000259" key="3">
    <source>
        <dbReference type="PROSITE" id="PS50158"/>
    </source>
</evidence>
<dbReference type="PROSITE" id="PS50158">
    <property type="entry name" value="ZF_CCHC"/>
    <property type="match status" value="1"/>
</dbReference>
<feature type="region of interest" description="Disordered" evidence="2">
    <location>
        <begin position="1"/>
        <end position="72"/>
    </location>
</feature>
<dbReference type="InterPro" id="IPR001878">
    <property type="entry name" value="Znf_CCHC"/>
</dbReference>
<evidence type="ECO:0000256" key="1">
    <source>
        <dbReference type="PROSITE-ProRule" id="PRU00047"/>
    </source>
</evidence>
<feature type="compositionally biased region" description="Basic residues" evidence="2">
    <location>
        <begin position="359"/>
        <end position="376"/>
    </location>
</feature>
<accession>A0A6G1ISY2</accession>
<dbReference type="Proteomes" id="UP000799291">
    <property type="component" value="Unassembled WGS sequence"/>
</dbReference>
<proteinExistence type="predicted"/>